<dbReference type="AlphaFoldDB" id="A0A1Y1CKV3"/>
<keyword evidence="1" id="KW-0732">Signal</keyword>
<evidence type="ECO:0000313" key="2">
    <source>
        <dbReference type="EMBL" id="BAX80924.1"/>
    </source>
</evidence>
<sequence length="344" mass="37943">MRGKNLLIGATALLLSFTAVAQDKADFTPSGEANGKVFFNYHYDMSEGTEQESSFEIKRAYFGYDYNIAKGWKASITLDVGKNDGGSDYTAFLKKAQLEWQASSAVKVSLGMIGTVQFSEQEKFWGYRYIMKSFNDEYGFGASADLGIKANFKLSDAFSANAFIINGEGYKKVQDDDGKQRVGASLIYENKGLIAKVYGDVNSAKVAVAGGTEKDVTVTALATFVGYEFSDKFKLAAEYNQLINGAKYSSASDNHDLEGMSFYSTYTIDNKWEVFGRYDYLTSNTLAGETEKWNLSSNGSAITTGVQYAPVKGVKMALNYQGFMKKDSSSEDNSMVYVNLEFKF</sequence>
<gene>
    <name evidence="2" type="ORF">ALGA_2611</name>
</gene>
<dbReference type="SUPFAM" id="SSF56935">
    <property type="entry name" value="Porins"/>
    <property type="match status" value="1"/>
</dbReference>
<reference evidence="3" key="2">
    <citation type="journal article" date="2020" name="Antonie Van Leeuwenhoek">
        <title>Labilibaculum antarcticum sp. nov., a novel facultative anaerobic, psychrotorelant bacterium isolated from marine sediment of Antarctica.</title>
        <authorList>
            <person name="Watanabe M."/>
            <person name="Kojima H."/>
            <person name="Fukui M."/>
        </authorList>
    </citation>
    <scope>NUCLEOTIDE SEQUENCE [LARGE SCALE GENOMIC DNA]</scope>
    <source>
        <strain evidence="3">SPP2</strain>
    </source>
</reference>
<name>A0A1Y1CKV3_9BACT</name>
<reference evidence="2 3" key="1">
    <citation type="journal article" date="2018" name="Mar. Genomics">
        <title>Complete genome sequence of Marinifilaceae bacterium strain SPP2, isolated from the Antarctic marine sediment.</title>
        <authorList>
            <person name="Watanabe M."/>
            <person name="Kojima H."/>
            <person name="Fukui M."/>
        </authorList>
    </citation>
    <scope>NUCLEOTIDE SEQUENCE [LARGE SCALE GENOMIC DNA]</scope>
    <source>
        <strain evidence="2 3">SPP2</strain>
    </source>
</reference>
<feature type="chain" id="PRO_5013186140" description="Porin" evidence="1">
    <location>
        <begin position="22"/>
        <end position="344"/>
    </location>
</feature>
<dbReference type="Gene3D" id="2.40.160.10">
    <property type="entry name" value="Porin"/>
    <property type="match status" value="1"/>
</dbReference>
<dbReference type="InterPro" id="IPR023614">
    <property type="entry name" value="Porin_dom_sf"/>
</dbReference>
<dbReference type="OrthoDB" id="1116797at2"/>
<dbReference type="KEGG" id="mbas:ALGA_2611"/>
<evidence type="ECO:0008006" key="4">
    <source>
        <dbReference type="Google" id="ProtNLM"/>
    </source>
</evidence>
<organism evidence="2 3">
    <name type="scientific">Labilibaculum antarcticum</name>
    <dbReference type="NCBI Taxonomy" id="1717717"/>
    <lineage>
        <taxon>Bacteria</taxon>
        <taxon>Pseudomonadati</taxon>
        <taxon>Bacteroidota</taxon>
        <taxon>Bacteroidia</taxon>
        <taxon>Marinilabiliales</taxon>
        <taxon>Marinifilaceae</taxon>
        <taxon>Labilibaculum</taxon>
    </lineage>
</organism>
<evidence type="ECO:0000256" key="1">
    <source>
        <dbReference type="SAM" id="SignalP"/>
    </source>
</evidence>
<proteinExistence type="predicted"/>
<dbReference type="EMBL" id="AP018042">
    <property type="protein sequence ID" value="BAX80924.1"/>
    <property type="molecule type" value="Genomic_DNA"/>
</dbReference>
<protein>
    <recommendedName>
        <fullName evidence="4">Porin</fullName>
    </recommendedName>
</protein>
<dbReference type="RefSeq" id="WP_096429774.1">
    <property type="nucleotide sequence ID" value="NZ_AP018042.1"/>
</dbReference>
<accession>A0A1Y1CKV3</accession>
<feature type="signal peptide" evidence="1">
    <location>
        <begin position="1"/>
        <end position="21"/>
    </location>
</feature>
<evidence type="ECO:0000313" key="3">
    <source>
        <dbReference type="Proteomes" id="UP000218267"/>
    </source>
</evidence>
<keyword evidence="3" id="KW-1185">Reference proteome</keyword>
<dbReference type="Proteomes" id="UP000218267">
    <property type="component" value="Chromosome"/>
</dbReference>